<dbReference type="GO" id="GO:0005886">
    <property type="term" value="C:plasma membrane"/>
    <property type="evidence" value="ECO:0007669"/>
    <property type="project" value="UniProtKB-SubCell"/>
</dbReference>
<keyword evidence="7" id="KW-0472">Membrane</keyword>
<dbReference type="SUPFAM" id="SSF81321">
    <property type="entry name" value="Family A G protein-coupled receptor-like"/>
    <property type="match status" value="2"/>
</dbReference>
<evidence type="ECO:0000256" key="3">
    <source>
        <dbReference type="ARBA" id="ARBA00022692"/>
    </source>
</evidence>
<name>A0A643BLQ9_BALPH</name>
<evidence type="ECO:0000256" key="2">
    <source>
        <dbReference type="ARBA" id="ARBA00022475"/>
    </source>
</evidence>
<evidence type="ECO:0000256" key="4">
    <source>
        <dbReference type="ARBA" id="ARBA00022725"/>
    </source>
</evidence>
<proteinExistence type="predicted"/>
<dbReference type="OrthoDB" id="9444602at2759"/>
<keyword evidence="4" id="KW-0552">Olfaction</keyword>
<evidence type="ECO:0000256" key="5">
    <source>
        <dbReference type="ARBA" id="ARBA00022989"/>
    </source>
</evidence>
<evidence type="ECO:0000256" key="8">
    <source>
        <dbReference type="ARBA" id="ARBA00023170"/>
    </source>
</evidence>
<organism evidence="10 11">
    <name type="scientific">Balaenoptera physalus</name>
    <name type="common">Fin whale</name>
    <name type="synonym">Balaena physalus</name>
    <dbReference type="NCBI Taxonomy" id="9770"/>
    <lineage>
        <taxon>Eukaryota</taxon>
        <taxon>Metazoa</taxon>
        <taxon>Chordata</taxon>
        <taxon>Craniata</taxon>
        <taxon>Vertebrata</taxon>
        <taxon>Euteleostomi</taxon>
        <taxon>Mammalia</taxon>
        <taxon>Eutheria</taxon>
        <taxon>Laurasiatheria</taxon>
        <taxon>Artiodactyla</taxon>
        <taxon>Whippomorpha</taxon>
        <taxon>Cetacea</taxon>
        <taxon>Mysticeti</taxon>
        <taxon>Balaenopteridae</taxon>
        <taxon>Balaenoptera</taxon>
    </lineage>
</organism>
<keyword evidence="5" id="KW-1133">Transmembrane helix</keyword>
<dbReference type="PROSITE" id="PS50262">
    <property type="entry name" value="G_PROTEIN_RECEP_F1_2"/>
    <property type="match status" value="1"/>
</dbReference>
<dbReference type="InterPro" id="IPR017452">
    <property type="entry name" value="GPCR_Rhodpsn_7TM"/>
</dbReference>
<keyword evidence="11" id="KW-1185">Reference proteome</keyword>
<reference evidence="10 11" key="1">
    <citation type="journal article" date="2019" name="PLoS ONE">
        <title>Genomic analyses reveal an absence of contemporary introgressive admixture between fin whales and blue whales, despite known hybrids.</title>
        <authorList>
            <person name="Westbury M.V."/>
            <person name="Petersen B."/>
            <person name="Lorenzen E.D."/>
        </authorList>
    </citation>
    <scope>NUCLEOTIDE SEQUENCE [LARGE SCALE GENOMIC DNA]</scope>
    <source>
        <strain evidence="10">FinWhale-01</strain>
    </source>
</reference>
<dbReference type="Pfam" id="PF00001">
    <property type="entry name" value="7tm_1"/>
    <property type="match status" value="1"/>
</dbReference>
<gene>
    <name evidence="10" type="ORF">E2I00_016614</name>
</gene>
<dbReference type="PANTHER" id="PTHR26452">
    <property type="entry name" value="OLFACTORY RECEPTOR"/>
    <property type="match status" value="1"/>
</dbReference>
<keyword evidence="3" id="KW-0812">Transmembrane</keyword>
<feature type="domain" description="G-protein coupled receptors family 1 profile" evidence="9">
    <location>
        <begin position="1"/>
        <end position="100"/>
    </location>
</feature>
<evidence type="ECO:0000313" key="10">
    <source>
        <dbReference type="EMBL" id="KAB0388575.1"/>
    </source>
</evidence>
<keyword evidence="4" id="KW-0716">Sensory transduction</keyword>
<dbReference type="InterPro" id="IPR050516">
    <property type="entry name" value="Olfactory_GPCR"/>
</dbReference>
<dbReference type="AlphaFoldDB" id="A0A643BLQ9"/>
<evidence type="ECO:0000313" key="11">
    <source>
        <dbReference type="Proteomes" id="UP000437017"/>
    </source>
</evidence>
<accession>A0A643BLQ9</accession>
<dbReference type="EMBL" id="SGJD01016892">
    <property type="protein sequence ID" value="KAB0388575.1"/>
    <property type="molecule type" value="Genomic_DNA"/>
</dbReference>
<dbReference type="InterPro" id="IPR000276">
    <property type="entry name" value="GPCR_Rhodpsn"/>
</dbReference>
<keyword evidence="6" id="KW-0297">G-protein coupled receptor</keyword>
<protein>
    <recommendedName>
        <fullName evidence="9">G-protein coupled receptors family 1 profile domain-containing protein</fullName>
    </recommendedName>
</protein>
<keyword evidence="2" id="KW-1003">Cell membrane</keyword>
<evidence type="ECO:0000256" key="6">
    <source>
        <dbReference type="ARBA" id="ARBA00023040"/>
    </source>
</evidence>
<comment type="subcellular location">
    <subcellularLocation>
        <location evidence="1">Cell membrane</location>
        <topology evidence="1">Multi-pass membrane protein</topology>
    </subcellularLocation>
</comment>
<sequence length="151" mass="17072">MAYDRYVAICNPLLYPVVMSNRLCTHLESISYAIGFLHPLIHVGKFMGPVSQILIVCKEYLLKDKSANTECFLLVVMAYDRYVAICNPLLYPVVMSNIFCTQLLGVSYIIGFLHPLMHVEEADNKENLQGKGTEESLLQQARKGEQISIEN</sequence>
<evidence type="ECO:0000256" key="1">
    <source>
        <dbReference type="ARBA" id="ARBA00004651"/>
    </source>
</evidence>
<comment type="caution">
    <text evidence="10">The sequence shown here is derived from an EMBL/GenBank/DDBJ whole genome shotgun (WGS) entry which is preliminary data.</text>
</comment>
<dbReference type="GO" id="GO:0004930">
    <property type="term" value="F:G protein-coupled receptor activity"/>
    <property type="evidence" value="ECO:0007669"/>
    <property type="project" value="UniProtKB-KW"/>
</dbReference>
<dbReference type="PROSITE" id="PS00237">
    <property type="entry name" value="G_PROTEIN_RECEP_F1_1"/>
    <property type="match status" value="1"/>
</dbReference>
<keyword evidence="8" id="KW-0675">Receptor</keyword>
<dbReference type="Proteomes" id="UP000437017">
    <property type="component" value="Unassembled WGS sequence"/>
</dbReference>
<dbReference type="Gene3D" id="1.20.1070.10">
    <property type="entry name" value="Rhodopsin 7-helix transmembrane proteins"/>
    <property type="match status" value="2"/>
</dbReference>
<evidence type="ECO:0000259" key="9">
    <source>
        <dbReference type="PROSITE" id="PS50262"/>
    </source>
</evidence>
<keyword evidence="6" id="KW-0807">Transducer</keyword>
<evidence type="ECO:0000256" key="7">
    <source>
        <dbReference type="ARBA" id="ARBA00023136"/>
    </source>
</evidence>
<dbReference type="GO" id="GO:0007608">
    <property type="term" value="P:sensory perception of smell"/>
    <property type="evidence" value="ECO:0007669"/>
    <property type="project" value="UniProtKB-KW"/>
</dbReference>